<comment type="subcellular location">
    <subcellularLocation>
        <location evidence="1">Membrane</location>
        <topology evidence="1">Multi-pass membrane protein</topology>
    </subcellularLocation>
</comment>
<evidence type="ECO:0000256" key="1">
    <source>
        <dbReference type="ARBA" id="ARBA00004141"/>
    </source>
</evidence>
<dbReference type="EMBL" id="BMOD01000002">
    <property type="protein sequence ID" value="GGJ25601.1"/>
    <property type="molecule type" value="Genomic_DNA"/>
</dbReference>
<dbReference type="PROSITE" id="PS50850">
    <property type="entry name" value="MFS"/>
    <property type="match status" value="1"/>
</dbReference>
<feature type="transmembrane region" description="Helical" evidence="5">
    <location>
        <begin position="310"/>
        <end position="332"/>
    </location>
</feature>
<feature type="transmembrane region" description="Helical" evidence="5">
    <location>
        <begin position="72"/>
        <end position="92"/>
    </location>
</feature>
<gene>
    <name evidence="7" type="ORF">GCM10008938_09680</name>
</gene>
<dbReference type="PANTHER" id="PTHR23546">
    <property type="entry name" value="TRANSPORT PROTEIN"/>
    <property type="match status" value="1"/>
</dbReference>
<feature type="transmembrane region" description="Helical" evidence="5">
    <location>
        <begin position="167"/>
        <end position="188"/>
    </location>
</feature>
<feature type="transmembrane region" description="Helical" evidence="5">
    <location>
        <begin position="142"/>
        <end position="161"/>
    </location>
</feature>
<keyword evidence="2 5" id="KW-0812">Transmembrane</keyword>
<dbReference type="InterPro" id="IPR036259">
    <property type="entry name" value="MFS_trans_sf"/>
</dbReference>
<evidence type="ECO:0000256" key="2">
    <source>
        <dbReference type="ARBA" id="ARBA00022692"/>
    </source>
</evidence>
<feature type="transmembrane region" description="Helical" evidence="5">
    <location>
        <begin position="251"/>
        <end position="274"/>
    </location>
</feature>
<dbReference type="RefSeq" id="WP_189000695.1">
    <property type="nucleotide sequence ID" value="NZ_BMOD01000002.1"/>
</dbReference>
<evidence type="ECO:0000256" key="5">
    <source>
        <dbReference type="SAM" id="Phobius"/>
    </source>
</evidence>
<dbReference type="Proteomes" id="UP000632222">
    <property type="component" value="Unassembled WGS sequence"/>
</dbReference>
<dbReference type="CDD" id="cd17330">
    <property type="entry name" value="MFS_SLC46_TetA_like"/>
    <property type="match status" value="1"/>
</dbReference>
<reference evidence="8" key="1">
    <citation type="journal article" date="2019" name="Int. J. Syst. Evol. Microbiol.">
        <title>The Global Catalogue of Microorganisms (GCM) 10K type strain sequencing project: providing services to taxonomists for standard genome sequencing and annotation.</title>
        <authorList>
            <consortium name="The Broad Institute Genomics Platform"/>
            <consortium name="The Broad Institute Genome Sequencing Center for Infectious Disease"/>
            <person name="Wu L."/>
            <person name="Ma J."/>
        </authorList>
    </citation>
    <scope>NUCLEOTIDE SEQUENCE [LARGE SCALE GENOMIC DNA]</scope>
    <source>
        <strain evidence="8">JCM 14370</strain>
    </source>
</reference>
<organism evidence="7 8">
    <name type="scientific">Deinococcus roseus</name>
    <dbReference type="NCBI Taxonomy" id="392414"/>
    <lineage>
        <taxon>Bacteria</taxon>
        <taxon>Thermotogati</taxon>
        <taxon>Deinococcota</taxon>
        <taxon>Deinococci</taxon>
        <taxon>Deinococcales</taxon>
        <taxon>Deinococcaceae</taxon>
        <taxon>Deinococcus</taxon>
    </lineage>
</organism>
<sequence>MKGSRPLGLLFLTIFIAMLGLSVLFPVLAPLSVKLGITTAQTTWLSTVYSLAQFLSAPWWGHLSESRGRRPILILGLIGFAVSFGLFGYMAHLGLQGTLQGTPLLIALLGARVAGGLLSSATLPTAQAYIADITPPDKRAGAMGLIGAAFGLGIIFGPAIGGMLSGYGLLVPVFFSAVLALVTALVALKVLPESIHLRPKTDSNKAPVSFLKGEIPVLVVISMLTTLASVGMEQTISFYIQDNLNLSGAQAVRTIAVSLFIFGMVAVAVQGGLIRVLAKKVPQSTLIWVGLAVMGTGMLLMPLMHSFWSITFALCVIGFGSAFISPSISTALSLQVAANQQGSIAGVNSSATALGRMMGPIIAGYLYQYVSHGSPYLFSGVVLLVLLVVSLNNLKLQKAAVTA</sequence>
<dbReference type="InterPro" id="IPR020846">
    <property type="entry name" value="MFS_dom"/>
</dbReference>
<feature type="transmembrane region" description="Helical" evidence="5">
    <location>
        <begin position="104"/>
        <end position="130"/>
    </location>
</feature>
<dbReference type="Gene3D" id="1.20.1250.20">
    <property type="entry name" value="MFS general substrate transporter like domains"/>
    <property type="match status" value="1"/>
</dbReference>
<feature type="transmembrane region" description="Helical" evidence="5">
    <location>
        <begin position="286"/>
        <end position="304"/>
    </location>
</feature>
<dbReference type="PANTHER" id="PTHR23546:SF1">
    <property type="entry name" value="MEMBRANE PROTEIN"/>
    <property type="match status" value="1"/>
</dbReference>
<feature type="transmembrane region" description="Helical" evidence="5">
    <location>
        <begin position="41"/>
        <end position="60"/>
    </location>
</feature>
<evidence type="ECO:0000313" key="7">
    <source>
        <dbReference type="EMBL" id="GGJ25601.1"/>
    </source>
</evidence>
<feature type="transmembrane region" description="Helical" evidence="5">
    <location>
        <begin position="7"/>
        <end position="29"/>
    </location>
</feature>
<proteinExistence type="predicted"/>
<evidence type="ECO:0000313" key="8">
    <source>
        <dbReference type="Proteomes" id="UP000632222"/>
    </source>
</evidence>
<evidence type="ECO:0000256" key="4">
    <source>
        <dbReference type="ARBA" id="ARBA00023136"/>
    </source>
</evidence>
<keyword evidence="8" id="KW-1185">Reference proteome</keyword>
<feature type="transmembrane region" description="Helical" evidence="5">
    <location>
        <begin position="353"/>
        <end position="370"/>
    </location>
</feature>
<evidence type="ECO:0000259" key="6">
    <source>
        <dbReference type="PROSITE" id="PS50850"/>
    </source>
</evidence>
<name>A0ABQ2CW84_9DEIO</name>
<protein>
    <submittedName>
        <fullName evidence="7">MFS transporter</fullName>
    </submittedName>
</protein>
<dbReference type="InterPro" id="IPR001958">
    <property type="entry name" value="Tet-R_TetA/multi-R_MdtG-like"/>
</dbReference>
<dbReference type="PRINTS" id="PR01035">
    <property type="entry name" value="TCRTETA"/>
</dbReference>
<feature type="domain" description="Major facilitator superfamily (MFS) profile" evidence="6">
    <location>
        <begin position="6"/>
        <end position="398"/>
    </location>
</feature>
<dbReference type="Pfam" id="PF07690">
    <property type="entry name" value="MFS_1"/>
    <property type="match status" value="1"/>
</dbReference>
<dbReference type="SUPFAM" id="SSF103473">
    <property type="entry name" value="MFS general substrate transporter"/>
    <property type="match status" value="1"/>
</dbReference>
<accession>A0ABQ2CW84</accession>
<keyword evidence="4 5" id="KW-0472">Membrane</keyword>
<dbReference type="InterPro" id="IPR011701">
    <property type="entry name" value="MFS"/>
</dbReference>
<comment type="caution">
    <text evidence="7">The sequence shown here is derived from an EMBL/GenBank/DDBJ whole genome shotgun (WGS) entry which is preliminary data.</text>
</comment>
<evidence type="ECO:0000256" key="3">
    <source>
        <dbReference type="ARBA" id="ARBA00022989"/>
    </source>
</evidence>
<feature type="transmembrane region" description="Helical" evidence="5">
    <location>
        <begin position="376"/>
        <end position="394"/>
    </location>
</feature>
<feature type="transmembrane region" description="Helical" evidence="5">
    <location>
        <begin position="209"/>
        <end position="231"/>
    </location>
</feature>
<keyword evidence="3 5" id="KW-1133">Transmembrane helix</keyword>